<evidence type="ECO:0000256" key="1">
    <source>
        <dbReference type="SAM" id="MobiDB-lite"/>
    </source>
</evidence>
<organism evidence="2 3">
    <name type="scientific">Pristionchus entomophagus</name>
    <dbReference type="NCBI Taxonomy" id="358040"/>
    <lineage>
        <taxon>Eukaryota</taxon>
        <taxon>Metazoa</taxon>
        <taxon>Ecdysozoa</taxon>
        <taxon>Nematoda</taxon>
        <taxon>Chromadorea</taxon>
        <taxon>Rhabditida</taxon>
        <taxon>Rhabditina</taxon>
        <taxon>Diplogasteromorpha</taxon>
        <taxon>Diplogasteroidea</taxon>
        <taxon>Neodiplogasteridae</taxon>
        <taxon>Pristionchus</taxon>
    </lineage>
</organism>
<dbReference type="EMBL" id="BTSX01000002">
    <property type="protein sequence ID" value="GMS85265.1"/>
    <property type="molecule type" value="Genomic_DNA"/>
</dbReference>
<feature type="compositionally biased region" description="Polar residues" evidence="1">
    <location>
        <begin position="187"/>
        <end position="203"/>
    </location>
</feature>
<comment type="caution">
    <text evidence="2">The sequence shown here is derived from an EMBL/GenBank/DDBJ whole genome shotgun (WGS) entry which is preliminary data.</text>
</comment>
<feature type="compositionally biased region" description="Basic and acidic residues" evidence="1">
    <location>
        <begin position="162"/>
        <end position="173"/>
    </location>
</feature>
<feature type="non-terminal residue" evidence="2">
    <location>
        <position position="1"/>
    </location>
</feature>
<evidence type="ECO:0000313" key="2">
    <source>
        <dbReference type="EMBL" id="GMS85265.1"/>
    </source>
</evidence>
<evidence type="ECO:0000313" key="3">
    <source>
        <dbReference type="Proteomes" id="UP001432027"/>
    </source>
</evidence>
<dbReference type="Proteomes" id="UP001432027">
    <property type="component" value="Unassembled WGS sequence"/>
</dbReference>
<feature type="compositionally biased region" description="Polar residues" evidence="1">
    <location>
        <begin position="130"/>
        <end position="153"/>
    </location>
</feature>
<gene>
    <name evidence="2" type="ORF">PENTCL1PPCAC_7440</name>
</gene>
<accession>A0AAV5SQH4</accession>
<feature type="region of interest" description="Disordered" evidence="1">
    <location>
        <begin position="127"/>
        <end position="237"/>
    </location>
</feature>
<keyword evidence="3" id="KW-1185">Reference proteome</keyword>
<sequence length="290" mass="32617">QMEVGLSQSMELLSSQAGRLMDQMEQIGEAIPHGTPLGDAMLTLMDIVIEMDSASKNAQLALAYCCSTAVRGRRATRREEQEELLQARRDRRSWEQKQQAMEKQLSDSQLKVKNLQELNNMLMERARRATTPSSGYCSASHSPRSMEGENSATPPKEAAAAVEKKEEKKKEESVSVPPPKPERRPKTQTLDYTPDFSSATFKDSIQLHPRKQLSPVPDLDGTITLSDSPEMPNEGPLCSTFREERSVYHTPVTSKKNVRRRSSSLSDVMKKIFTPKQVKRVKNPILEVMD</sequence>
<name>A0AAV5SQH4_9BILA</name>
<dbReference type="AlphaFoldDB" id="A0AAV5SQH4"/>
<reference evidence="2" key="1">
    <citation type="submission" date="2023-10" db="EMBL/GenBank/DDBJ databases">
        <title>Genome assembly of Pristionchus species.</title>
        <authorList>
            <person name="Yoshida K."/>
            <person name="Sommer R.J."/>
        </authorList>
    </citation>
    <scope>NUCLEOTIDE SEQUENCE</scope>
    <source>
        <strain evidence="2">RS0144</strain>
    </source>
</reference>
<proteinExistence type="predicted"/>
<protein>
    <submittedName>
        <fullName evidence="2">Uncharacterized protein</fullName>
    </submittedName>
</protein>
<feature type="compositionally biased region" description="Polar residues" evidence="1">
    <location>
        <begin position="96"/>
        <end position="108"/>
    </location>
</feature>
<feature type="region of interest" description="Disordered" evidence="1">
    <location>
        <begin position="87"/>
        <end position="108"/>
    </location>
</feature>